<keyword evidence="4" id="KW-0547">Nucleotide-binding</keyword>
<dbReference type="InterPro" id="IPR011009">
    <property type="entry name" value="Kinase-like_dom_sf"/>
</dbReference>
<dbReference type="InterPro" id="IPR000719">
    <property type="entry name" value="Prot_kinase_dom"/>
</dbReference>
<evidence type="ECO:0000256" key="3">
    <source>
        <dbReference type="ARBA" id="ARBA00022679"/>
    </source>
</evidence>
<dbReference type="PROSITE" id="PS00108">
    <property type="entry name" value="PROTEIN_KINASE_ST"/>
    <property type="match status" value="1"/>
</dbReference>
<name>A0AAN6UUN1_9PEZI</name>
<dbReference type="InterPro" id="IPR008271">
    <property type="entry name" value="Ser/Thr_kinase_AS"/>
</dbReference>
<dbReference type="PANTHER" id="PTHR24356:SF429">
    <property type="entry name" value="PROTEIN KINASE DOMAIN-CONTAINING PROTEIN"/>
    <property type="match status" value="1"/>
</dbReference>
<reference evidence="11" key="1">
    <citation type="journal article" date="2023" name="Mol. Phylogenet. Evol.">
        <title>Genome-scale phylogeny and comparative genomics of the fungal order Sordariales.</title>
        <authorList>
            <person name="Hensen N."/>
            <person name="Bonometti L."/>
            <person name="Westerberg I."/>
            <person name="Brannstrom I.O."/>
            <person name="Guillou S."/>
            <person name="Cros-Aarteil S."/>
            <person name="Calhoun S."/>
            <person name="Haridas S."/>
            <person name="Kuo A."/>
            <person name="Mondo S."/>
            <person name="Pangilinan J."/>
            <person name="Riley R."/>
            <person name="LaButti K."/>
            <person name="Andreopoulos B."/>
            <person name="Lipzen A."/>
            <person name="Chen C."/>
            <person name="Yan M."/>
            <person name="Daum C."/>
            <person name="Ng V."/>
            <person name="Clum A."/>
            <person name="Steindorff A."/>
            <person name="Ohm R.A."/>
            <person name="Martin F."/>
            <person name="Silar P."/>
            <person name="Natvig D.O."/>
            <person name="Lalanne C."/>
            <person name="Gautier V."/>
            <person name="Ament-Velasquez S.L."/>
            <person name="Kruys A."/>
            <person name="Hutchinson M.I."/>
            <person name="Powell A.J."/>
            <person name="Barry K."/>
            <person name="Miller A.N."/>
            <person name="Grigoriev I.V."/>
            <person name="Debuchy R."/>
            <person name="Gladieux P."/>
            <person name="Hiltunen Thoren M."/>
            <person name="Johannesson H."/>
        </authorList>
    </citation>
    <scope>NUCLEOTIDE SEQUENCE</scope>
    <source>
        <strain evidence="11">CBS 141.50</strain>
    </source>
</reference>
<evidence type="ECO:0000256" key="9">
    <source>
        <dbReference type="SAM" id="MobiDB-lite"/>
    </source>
</evidence>
<sequence>MSFEVFGRPPTPPPNPPFPPPRLPPSFNIIDPSFPEPLVSEDLPEDEPWPPVPPDVDSKYQLQKAAGDCAIPAHGKVLRKPNTGNDKIYFNGFIMDLATPIATPGAVPPSQRRTIMHQMIRIVEKLHSKGIIHGDIKLDNMLLDHDGQVRLCDFDEARYIHEDERLWDGRTTWDFESPNRRQRAQETGRGPPPPNIEDDMYALGLSIWQLYTGEFPFREIVSDPNQGSELQERRDTVNIADVEDPEAREIITGLLRGGGGPLV</sequence>
<reference evidence="11" key="2">
    <citation type="submission" date="2023-05" db="EMBL/GenBank/DDBJ databases">
        <authorList>
            <consortium name="Lawrence Berkeley National Laboratory"/>
            <person name="Steindorff A."/>
            <person name="Hensen N."/>
            <person name="Bonometti L."/>
            <person name="Westerberg I."/>
            <person name="Brannstrom I.O."/>
            <person name="Guillou S."/>
            <person name="Cros-Aarteil S."/>
            <person name="Calhoun S."/>
            <person name="Haridas S."/>
            <person name="Kuo A."/>
            <person name="Mondo S."/>
            <person name="Pangilinan J."/>
            <person name="Riley R."/>
            <person name="Labutti K."/>
            <person name="Andreopoulos B."/>
            <person name="Lipzen A."/>
            <person name="Chen C."/>
            <person name="Yanf M."/>
            <person name="Daum C."/>
            <person name="Ng V."/>
            <person name="Clum A."/>
            <person name="Ohm R."/>
            <person name="Martin F."/>
            <person name="Silar P."/>
            <person name="Natvig D."/>
            <person name="Lalanne C."/>
            <person name="Gautier V."/>
            <person name="Ament-Velasquez S.L."/>
            <person name="Kruys A."/>
            <person name="Hutchinson M.I."/>
            <person name="Powell A.J."/>
            <person name="Barry K."/>
            <person name="Miller A.N."/>
            <person name="Grigoriev I.V."/>
            <person name="Debuchy R."/>
            <person name="Gladieux P."/>
            <person name="Thoren M.H."/>
            <person name="Johannesson H."/>
        </authorList>
    </citation>
    <scope>NUCLEOTIDE SEQUENCE</scope>
    <source>
        <strain evidence="11">CBS 141.50</strain>
    </source>
</reference>
<keyword evidence="6" id="KW-0067">ATP-binding</keyword>
<dbReference type="PROSITE" id="PS50011">
    <property type="entry name" value="PROTEIN_KINASE_DOM"/>
    <property type="match status" value="1"/>
</dbReference>
<keyword evidence="5" id="KW-0418">Kinase</keyword>
<dbReference type="Pfam" id="PF00069">
    <property type="entry name" value="Pkinase"/>
    <property type="match status" value="1"/>
</dbReference>
<keyword evidence="2" id="KW-0723">Serine/threonine-protein kinase</keyword>
<evidence type="ECO:0000256" key="7">
    <source>
        <dbReference type="ARBA" id="ARBA00047899"/>
    </source>
</evidence>
<accession>A0AAN6UUN1</accession>
<dbReference type="AlphaFoldDB" id="A0AAN6UUN1"/>
<evidence type="ECO:0000259" key="10">
    <source>
        <dbReference type="PROSITE" id="PS50011"/>
    </source>
</evidence>
<dbReference type="Gene3D" id="1.10.510.10">
    <property type="entry name" value="Transferase(Phosphotransferase) domain 1"/>
    <property type="match status" value="1"/>
</dbReference>
<protein>
    <recommendedName>
        <fullName evidence="1">non-specific serine/threonine protein kinase</fullName>
        <ecNumber evidence="1">2.7.11.1</ecNumber>
    </recommendedName>
</protein>
<dbReference type="RefSeq" id="XP_062632620.1">
    <property type="nucleotide sequence ID" value="XM_062782403.1"/>
</dbReference>
<feature type="region of interest" description="Disordered" evidence="9">
    <location>
        <begin position="1"/>
        <end position="50"/>
    </location>
</feature>
<dbReference type="SUPFAM" id="SSF56112">
    <property type="entry name" value="Protein kinase-like (PK-like)"/>
    <property type="match status" value="1"/>
</dbReference>
<evidence type="ECO:0000256" key="6">
    <source>
        <dbReference type="ARBA" id="ARBA00022840"/>
    </source>
</evidence>
<comment type="caution">
    <text evidence="11">The sequence shown here is derived from an EMBL/GenBank/DDBJ whole genome shotgun (WGS) entry which is preliminary data.</text>
</comment>
<dbReference type="PANTHER" id="PTHR24356">
    <property type="entry name" value="SERINE/THREONINE-PROTEIN KINASE"/>
    <property type="match status" value="1"/>
</dbReference>
<evidence type="ECO:0000256" key="5">
    <source>
        <dbReference type="ARBA" id="ARBA00022777"/>
    </source>
</evidence>
<feature type="compositionally biased region" description="Basic and acidic residues" evidence="9">
    <location>
        <begin position="177"/>
        <end position="186"/>
    </location>
</feature>
<evidence type="ECO:0000313" key="11">
    <source>
        <dbReference type="EMBL" id="KAK4139249.1"/>
    </source>
</evidence>
<dbReference type="GO" id="GO:0005524">
    <property type="term" value="F:ATP binding"/>
    <property type="evidence" value="ECO:0007669"/>
    <property type="project" value="UniProtKB-KW"/>
</dbReference>
<feature type="compositionally biased region" description="Pro residues" evidence="9">
    <location>
        <begin position="9"/>
        <end position="24"/>
    </location>
</feature>
<comment type="catalytic activity">
    <reaction evidence="8">
        <text>L-seryl-[protein] + ATP = O-phospho-L-seryl-[protein] + ADP + H(+)</text>
        <dbReference type="Rhea" id="RHEA:17989"/>
        <dbReference type="Rhea" id="RHEA-COMP:9863"/>
        <dbReference type="Rhea" id="RHEA-COMP:11604"/>
        <dbReference type="ChEBI" id="CHEBI:15378"/>
        <dbReference type="ChEBI" id="CHEBI:29999"/>
        <dbReference type="ChEBI" id="CHEBI:30616"/>
        <dbReference type="ChEBI" id="CHEBI:83421"/>
        <dbReference type="ChEBI" id="CHEBI:456216"/>
        <dbReference type="EC" id="2.7.11.1"/>
    </reaction>
</comment>
<evidence type="ECO:0000256" key="1">
    <source>
        <dbReference type="ARBA" id="ARBA00012513"/>
    </source>
</evidence>
<dbReference type="GeneID" id="87819016"/>
<comment type="catalytic activity">
    <reaction evidence="7">
        <text>L-threonyl-[protein] + ATP = O-phospho-L-threonyl-[protein] + ADP + H(+)</text>
        <dbReference type="Rhea" id="RHEA:46608"/>
        <dbReference type="Rhea" id="RHEA-COMP:11060"/>
        <dbReference type="Rhea" id="RHEA-COMP:11605"/>
        <dbReference type="ChEBI" id="CHEBI:15378"/>
        <dbReference type="ChEBI" id="CHEBI:30013"/>
        <dbReference type="ChEBI" id="CHEBI:30616"/>
        <dbReference type="ChEBI" id="CHEBI:61977"/>
        <dbReference type="ChEBI" id="CHEBI:456216"/>
        <dbReference type="EC" id="2.7.11.1"/>
    </reaction>
</comment>
<feature type="region of interest" description="Disordered" evidence="9">
    <location>
        <begin position="177"/>
        <end position="196"/>
    </location>
</feature>
<proteinExistence type="predicted"/>
<evidence type="ECO:0000256" key="2">
    <source>
        <dbReference type="ARBA" id="ARBA00022527"/>
    </source>
</evidence>
<evidence type="ECO:0000256" key="8">
    <source>
        <dbReference type="ARBA" id="ARBA00048679"/>
    </source>
</evidence>
<dbReference type="GO" id="GO:0004674">
    <property type="term" value="F:protein serine/threonine kinase activity"/>
    <property type="evidence" value="ECO:0007669"/>
    <property type="project" value="UniProtKB-KW"/>
</dbReference>
<dbReference type="EC" id="2.7.11.1" evidence="1"/>
<keyword evidence="12" id="KW-1185">Reference proteome</keyword>
<keyword evidence="3" id="KW-0808">Transferase</keyword>
<evidence type="ECO:0000256" key="4">
    <source>
        <dbReference type="ARBA" id="ARBA00022741"/>
    </source>
</evidence>
<feature type="domain" description="Protein kinase" evidence="10">
    <location>
        <begin position="1"/>
        <end position="263"/>
    </location>
</feature>
<dbReference type="InterPro" id="IPR050236">
    <property type="entry name" value="Ser_Thr_kinase_AGC"/>
</dbReference>
<dbReference type="EMBL" id="MU853675">
    <property type="protein sequence ID" value="KAK4139249.1"/>
    <property type="molecule type" value="Genomic_DNA"/>
</dbReference>
<dbReference type="Proteomes" id="UP001302676">
    <property type="component" value="Unassembled WGS sequence"/>
</dbReference>
<dbReference type="SMART" id="SM00220">
    <property type="entry name" value="S_TKc"/>
    <property type="match status" value="1"/>
</dbReference>
<organism evidence="11 12">
    <name type="scientific">Dichotomopilus funicola</name>
    <dbReference type="NCBI Taxonomy" id="1934379"/>
    <lineage>
        <taxon>Eukaryota</taxon>
        <taxon>Fungi</taxon>
        <taxon>Dikarya</taxon>
        <taxon>Ascomycota</taxon>
        <taxon>Pezizomycotina</taxon>
        <taxon>Sordariomycetes</taxon>
        <taxon>Sordariomycetidae</taxon>
        <taxon>Sordariales</taxon>
        <taxon>Chaetomiaceae</taxon>
        <taxon>Dichotomopilus</taxon>
    </lineage>
</organism>
<gene>
    <name evidence="11" type="ORF">C8A04DRAFT_33274</name>
</gene>
<evidence type="ECO:0000313" key="12">
    <source>
        <dbReference type="Proteomes" id="UP001302676"/>
    </source>
</evidence>